<dbReference type="EMBL" id="CP038013">
    <property type="protein sequence ID" value="QBQ07665.1"/>
    <property type="molecule type" value="Genomic_DNA"/>
</dbReference>
<evidence type="ECO:0000313" key="1">
    <source>
        <dbReference type="EMBL" id="QBQ07665.1"/>
    </source>
</evidence>
<name>A0A4P7AGX7_9MOLU</name>
<proteinExistence type="predicted"/>
<sequence length="350" mass="41716">MEWIIKINDNKYNFIKYFNSILKRRDLYNQINKKGLEIRCGRVINNLECNAKLILNYNPSVRIQYFLTTKFDSKHQEWCINNIKEEINLKWIREIISSDLIKNFYDDNLVQIITLNNGVIKNNVLNYKNSNLEEFKKLINSKDTKSITIETVRNYIFDTVRKDSVKKGYSAFDEDFKNHHFETFNDGKKYIDINIKTEHFINAILKFTLNDFTNTNYEIIQSDGTLLIEIPNIDVFHLEKADTSTNLKIKKVKDLTIKKKLQFIFKNKNIINNIIKLKKIANNQYSESKVDIKTVYGLSFIVDKNRHIFQNKDELIIKMDVLEFEEFICVKKNYKFYELDEFVENKLNQG</sequence>
<accession>A0A4P7AGX7</accession>
<reference evidence="1 2" key="1">
    <citation type="submission" date="2019-03" db="EMBL/GenBank/DDBJ databases">
        <title>Complete genome sequence of Spiroplasma gladiatoris TG-1 (DSM 22552).</title>
        <authorList>
            <person name="Lin Y.-C."/>
            <person name="Chou L."/>
            <person name="Kuo C.-H."/>
        </authorList>
    </citation>
    <scope>NUCLEOTIDE SEQUENCE [LARGE SCALE GENOMIC DNA]</scope>
    <source>
        <strain evidence="1 2">TG-1</strain>
    </source>
</reference>
<dbReference type="KEGG" id="sgq:SGLAD_v1c04660"/>
<evidence type="ECO:0000313" key="2">
    <source>
        <dbReference type="Proteomes" id="UP000294309"/>
    </source>
</evidence>
<dbReference type="Proteomes" id="UP000294309">
    <property type="component" value="Chromosome"/>
</dbReference>
<dbReference type="AlphaFoldDB" id="A0A4P7AGX7"/>
<gene>
    <name evidence="1" type="ORF">SGLAD_v1c04660</name>
</gene>
<organism evidence="1 2">
    <name type="scientific">Spiroplasma gladiatoris</name>
    <dbReference type="NCBI Taxonomy" id="2143"/>
    <lineage>
        <taxon>Bacteria</taxon>
        <taxon>Bacillati</taxon>
        <taxon>Mycoplasmatota</taxon>
        <taxon>Mollicutes</taxon>
        <taxon>Entomoplasmatales</taxon>
        <taxon>Spiroplasmataceae</taxon>
        <taxon>Spiroplasma</taxon>
    </lineage>
</organism>
<protein>
    <submittedName>
        <fullName evidence="1">Uncharacterized protein</fullName>
    </submittedName>
</protein>
<keyword evidence="2" id="KW-1185">Reference proteome</keyword>